<dbReference type="InterPro" id="IPR000225">
    <property type="entry name" value="Armadillo"/>
</dbReference>
<dbReference type="GO" id="GO:0061608">
    <property type="term" value="F:nuclear import signal receptor activity"/>
    <property type="evidence" value="ECO:0007669"/>
    <property type="project" value="InterPro"/>
</dbReference>
<evidence type="ECO:0000256" key="20">
    <source>
        <dbReference type="ARBA" id="ARBA00042251"/>
    </source>
</evidence>
<dbReference type="InterPro" id="IPR002227">
    <property type="entry name" value="Tyrosinase_Cu-bd"/>
</dbReference>
<dbReference type="GO" id="GO:0042438">
    <property type="term" value="P:melanin biosynthetic process"/>
    <property type="evidence" value="ECO:0007669"/>
    <property type="project" value="UniProtKB-KW"/>
</dbReference>
<dbReference type="Gene3D" id="1.20.5.690">
    <property type="entry name" value="Importin-alpha, importin-beta-binding domain"/>
    <property type="match status" value="1"/>
</dbReference>
<feature type="chain" id="PRO_5042292602" description="Tyrosinase" evidence="23">
    <location>
        <begin position="19"/>
        <end position="1023"/>
    </location>
</feature>
<dbReference type="PROSITE" id="PS50176">
    <property type="entry name" value="ARM_REPEAT"/>
    <property type="match status" value="4"/>
</dbReference>
<dbReference type="EC" id="1.14.18.1" evidence="5"/>
<dbReference type="EMBL" id="JAINUG010000019">
    <property type="protein sequence ID" value="KAJ8412619.1"/>
    <property type="molecule type" value="Genomic_DNA"/>
</dbReference>
<evidence type="ECO:0000256" key="21">
    <source>
        <dbReference type="PROSITE-ProRule" id="PRU00259"/>
    </source>
</evidence>
<dbReference type="GO" id="GO:0042802">
    <property type="term" value="F:identical protein binding"/>
    <property type="evidence" value="ECO:0007669"/>
    <property type="project" value="UniProtKB-ARBA"/>
</dbReference>
<evidence type="ECO:0000256" key="23">
    <source>
        <dbReference type="SAM" id="SignalP"/>
    </source>
</evidence>
<keyword evidence="12" id="KW-1133">Transmembrane helix</keyword>
<dbReference type="PANTHER" id="PTHR23316">
    <property type="entry name" value="IMPORTIN ALPHA"/>
    <property type="match status" value="1"/>
</dbReference>
<evidence type="ECO:0000256" key="15">
    <source>
        <dbReference type="ARBA" id="ARBA00023033"/>
    </source>
</evidence>
<accession>A0AAD7WY81</accession>
<dbReference type="Pfam" id="PF16186">
    <property type="entry name" value="Arm_3"/>
    <property type="match status" value="1"/>
</dbReference>
<dbReference type="InterPro" id="IPR016024">
    <property type="entry name" value="ARM-type_fold"/>
</dbReference>
<name>A0AAD7WY81_9TELE</name>
<feature type="repeat" description="ARM" evidence="21">
    <location>
        <begin position="662"/>
        <end position="690"/>
    </location>
</feature>
<feature type="domain" description="IBB" evidence="24">
    <location>
        <begin position="497"/>
        <end position="560"/>
    </location>
</feature>
<protein>
    <recommendedName>
        <fullName evidence="19">Tyrosinase</fullName>
        <ecNumber evidence="5">1.14.18.1</ecNumber>
    </recommendedName>
    <alternativeName>
        <fullName evidence="20">Monophenol monooxygenase</fullName>
    </alternativeName>
</protein>
<dbReference type="AlphaFoldDB" id="A0AAD7WY81"/>
<evidence type="ECO:0000259" key="24">
    <source>
        <dbReference type="PROSITE" id="PS51214"/>
    </source>
</evidence>
<comment type="caution">
    <text evidence="25">The sequence shown here is derived from an EMBL/GenBank/DDBJ whole genome shotgun (WGS) entry which is preliminary data.</text>
</comment>
<evidence type="ECO:0000256" key="3">
    <source>
        <dbReference type="ARBA" id="ARBA00009928"/>
    </source>
</evidence>
<evidence type="ECO:0000256" key="11">
    <source>
        <dbReference type="ARBA" id="ARBA00022927"/>
    </source>
</evidence>
<evidence type="ECO:0000256" key="22">
    <source>
        <dbReference type="PROSITE-ProRule" id="PRU00561"/>
    </source>
</evidence>
<keyword evidence="16" id="KW-0470">Melanin biosynthesis</keyword>
<evidence type="ECO:0000256" key="17">
    <source>
        <dbReference type="ARBA" id="ARBA00023136"/>
    </source>
</evidence>
<comment type="subcellular location">
    <subcellularLocation>
        <location evidence="2">Melanosome membrane</location>
        <topology evidence="2">Single-pass type I membrane protein</topology>
    </subcellularLocation>
</comment>
<dbReference type="Gene3D" id="1.10.1280.10">
    <property type="entry name" value="Di-copper center containing domain from catechol oxidase"/>
    <property type="match status" value="1"/>
</dbReference>
<dbReference type="Gene3D" id="1.25.10.10">
    <property type="entry name" value="Leucine-rich Repeat Variant"/>
    <property type="match status" value="1"/>
</dbReference>
<dbReference type="PROSITE" id="PS00498">
    <property type="entry name" value="TYROSINASE_2"/>
    <property type="match status" value="1"/>
</dbReference>
<dbReference type="Pfam" id="PF00514">
    <property type="entry name" value="Arm"/>
    <property type="match status" value="7"/>
</dbReference>
<comment type="similarity">
    <text evidence="3">Belongs to the tyrosinase family.</text>
</comment>
<evidence type="ECO:0000313" key="25">
    <source>
        <dbReference type="EMBL" id="KAJ8412619.1"/>
    </source>
</evidence>
<dbReference type="GO" id="GO:0005634">
    <property type="term" value="C:nucleus"/>
    <property type="evidence" value="ECO:0007669"/>
    <property type="project" value="UniProtKB-ARBA"/>
</dbReference>
<evidence type="ECO:0000256" key="19">
    <source>
        <dbReference type="ARBA" id="ARBA00039304"/>
    </source>
</evidence>
<keyword evidence="11" id="KW-0653">Protein transport</keyword>
<evidence type="ECO:0000256" key="6">
    <source>
        <dbReference type="ARBA" id="ARBA00022448"/>
    </source>
</evidence>
<evidence type="ECO:0000256" key="4">
    <source>
        <dbReference type="ARBA" id="ARBA00010394"/>
    </source>
</evidence>
<evidence type="ECO:0000256" key="14">
    <source>
        <dbReference type="ARBA" id="ARBA00023008"/>
    </source>
</evidence>
<evidence type="ECO:0000256" key="18">
    <source>
        <dbReference type="ARBA" id="ARBA00023180"/>
    </source>
</evidence>
<keyword evidence="13" id="KW-0560">Oxidoreductase</keyword>
<dbReference type="Pfam" id="PF01749">
    <property type="entry name" value="IBB"/>
    <property type="match status" value="1"/>
</dbReference>
<feature type="repeat" description="ARM" evidence="21">
    <location>
        <begin position="747"/>
        <end position="789"/>
    </location>
</feature>
<evidence type="ECO:0000256" key="10">
    <source>
        <dbReference type="ARBA" id="ARBA00022737"/>
    </source>
</evidence>
<dbReference type="InterPro" id="IPR011989">
    <property type="entry name" value="ARM-like"/>
</dbReference>
<evidence type="ECO:0000256" key="13">
    <source>
        <dbReference type="ARBA" id="ARBA00023002"/>
    </source>
</evidence>
<gene>
    <name evidence="25" type="ORF">AAFF_G00129550</name>
</gene>
<reference evidence="25" key="1">
    <citation type="journal article" date="2023" name="Science">
        <title>Genome structures resolve the early diversification of teleost fishes.</title>
        <authorList>
            <person name="Parey E."/>
            <person name="Louis A."/>
            <person name="Montfort J."/>
            <person name="Bouchez O."/>
            <person name="Roques C."/>
            <person name="Iampietro C."/>
            <person name="Lluch J."/>
            <person name="Castinel A."/>
            <person name="Donnadieu C."/>
            <person name="Desvignes T."/>
            <person name="Floi Bucao C."/>
            <person name="Jouanno E."/>
            <person name="Wen M."/>
            <person name="Mejri S."/>
            <person name="Dirks R."/>
            <person name="Jansen H."/>
            <person name="Henkel C."/>
            <person name="Chen W.J."/>
            <person name="Zahm M."/>
            <person name="Cabau C."/>
            <person name="Klopp C."/>
            <person name="Thompson A.W."/>
            <person name="Robinson-Rechavi M."/>
            <person name="Braasch I."/>
            <person name="Lecointre G."/>
            <person name="Bobe J."/>
            <person name="Postlethwait J.H."/>
            <person name="Berthelot C."/>
            <person name="Roest Crollius H."/>
            <person name="Guiguen Y."/>
        </authorList>
    </citation>
    <scope>NUCLEOTIDE SEQUENCE</scope>
    <source>
        <strain evidence="25">NC1722</strain>
    </source>
</reference>
<feature type="repeat" description="ARM" evidence="21">
    <location>
        <begin position="831"/>
        <end position="859"/>
    </location>
</feature>
<dbReference type="InterPro" id="IPR002652">
    <property type="entry name" value="Importin-a_IBB"/>
</dbReference>
<keyword evidence="17" id="KW-0472">Membrane</keyword>
<keyword evidence="6 22" id="KW-0813">Transport</keyword>
<evidence type="ECO:0000256" key="2">
    <source>
        <dbReference type="ARBA" id="ARBA00004573"/>
    </source>
</evidence>
<evidence type="ECO:0000256" key="5">
    <source>
        <dbReference type="ARBA" id="ARBA00011906"/>
    </source>
</evidence>
<organism evidence="25 26">
    <name type="scientific">Aldrovandia affinis</name>
    <dbReference type="NCBI Taxonomy" id="143900"/>
    <lineage>
        <taxon>Eukaryota</taxon>
        <taxon>Metazoa</taxon>
        <taxon>Chordata</taxon>
        <taxon>Craniata</taxon>
        <taxon>Vertebrata</taxon>
        <taxon>Euteleostomi</taxon>
        <taxon>Actinopterygii</taxon>
        <taxon>Neopterygii</taxon>
        <taxon>Teleostei</taxon>
        <taxon>Notacanthiformes</taxon>
        <taxon>Halosauridae</taxon>
        <taxon>Aldrovandia</taxon>
    </lineage>
</organism>
<dbReference type="SMART" id="SM00185">
    <property type="entry name" value="ARM"/>
    <property type="match status" value="8"/>
</dbReference>
<comment type="similarity">
    <text evidence="4">Belongs to the importin alpha family.</text>
</comment>
<dbReference type="Pfam" id="PF00264">
    <property type="entry name" value="Tyrosinase"/>
    <property type="match status" value="1"/>
</dbReference>
<dbReference type="GO" id="GO:0033162">
    <property type="term" value="C:melanosome membrane"/>
    <property type="evidence" value="ECO:0007669"/>
    <property type="project" value="UniProtKB-SubCell"/>
</dbReference>
<dbReference type="GO" id="GO:0046872">
    <property type="term" value="F:metal ion binding"/>
    <property type="evidence" value="ECO:0007669"/>
    <property type="project" value="UniProtKB-KW"/>
</dbReference>
<sequence>MVNLGLFIFLLLLRHAHLQFPRVCVSTEILQSKECCPVWGQDGSACGAKSGRGSCQDVVISDLPNGLQYPFTGRDDRERWPAVFYNRTCQCAGNYMGFACGDCKFGFFGDNCAERRESLRRNIFHLSVTERQKIISYLNLAKNTISTDYVIVTGTYEEMNNGTNPMFSDASVYDVFVWMHYYVSRNAFLEGTHVWTDIDFAHWAPAFLPWHRVYLLLWEHEIRKLTGDFNFTIPYWDWKDAQDCEVCTDELMGGRSHLNPNLISPASVFSSWKVICSQAAEYNSRRVLCNGTGEGPLLRNPGNHNKNIVSRLPTSADVEFTLSLAQYDTGPMNKSANMSFRNTLEGVGNSQTGLGNNNQLGMHASVHVFMNGSMSSVQGSANDPIFLLHHAFVDSIYEQWLRRHQPPRSQYPRANTPIGHNDGYFMVPFIPLHRNGDYFLTSKALGYEYAYLLEPGQRFVQEFLSPYLEQAQQIWLWLLGAGILGALIAWTRVEEASGFTRSIMPTTDVAEGRITKFKHKGKEPSKLRERRIAVCVELRKAHRNENILKKRNIASLPDDDVLSPEYNTDNQEIIFATIEEILRNVNSSVKEQQTRGCQAARKLLSRERNPPLKEIIDAGLLARFVEFLGRDDDPTLQFEAAWALTNIASGTSWHTQQVVEHGAVPAFISLLASPLLHISEQAVWALGNIAGDGPAYRDALIDCGVVPALLARLTPDAPVGYLRNLTWTLSNLCRNKNPFPPLSAVQQVLPSLIQLLHLGDKDVLSDACWAISYLTDGSNDRIDIVVKTGIVPRLVALMEFEELSVVTPALRSIGNIVSGSDNQTQVAIDAGVLAALSRLLRHHKPSLQKEAAWAVSNIAAGPCQQIQQLITCGLLPPLIDLLKNGDFKTQREVVWAITNYTSGGTVDQVVQLVQSGGLEAILNLLQVKDSKTILVILDAINNIFLAAAKLGETEKLCLLVEEVGGLDRIELLQNHENETVYRAAQTLIEKFFNAEADDECLTTEATEKDYIFKPPEVKKQFDF</sequence>
<dbReference type="InterPro" id="IPR036975">
    <property type="entry name" value="Importin-a_IBB_sf"/>
</dbReference>
<evidence type="ECO:0000256" key="1">
    <source>
        <dbReference type="ARBA" id="ARBA00001973"/>
    </source>
</evidence>
<keyword evidence="18" id="KW-0325">Glycoprotein</keyword>
<dbReference type="InterPro" id="IPR008922">
    <property type="entry name" value="Di-copper_centre_dom_sf"/>
</dbReference>
<dbReference type="FunFam" id="1.25.10.10:FF:000009">
    <property type="entry name" value="Importin subunit alpha"/>
    <property type="match status" value="1"/>
</dbReference>
<evidence type="ECO:0000256" key="9">
    <source>
        <dbReference type="ARBA" id="ARBA00022729"/>
    </source>
</evidence>
<dbReference type="FunFam" id="1.10.1280.10:FF:000003">
    <property type="entry name" value="Tyrosinase"/>
    <property type="match status" value="1"/>
</dbReference>
<evidence type="ECO:0000313" key="26">
    <source>
        <dbReference type="Proteomes" id="UP001221898"/>
    </source>
</evidence>
<dbReference type="PROSITE" id="PS51214">
    <property type="entry name" value="IBB"/>
    <property type="match status" value="1"/>
</dbReference>
<keyword evidence="10" id="KW-0677">Repeat</keyword>
<keyword evidence="8" id="KW-0479">Metal-binding</keyword>
<keyword evidence="7" id="KW-0812">Transmembrane</keyword>
<evidence type="ECO:0000256" key="16">
    <source>
        <dbReference type="ARBA" id="ARBA00023101"/>
    </source>
</evidence>
<comment type="cofactor">
    <cofactor evidence="1">
        <name>Cu(2+)</name>
        <dbReference type="ChEBI" id="CHEBI:29036"/>
    </cofactor>
</comment>
<dbReference type="PRINTS" id="PR00092">
    <property type="entry name" value="TYROSINASE"/>
</dbReference>
<evidence type="ECO:0000256" key="7">
    <source>
        <dbReference type="ARBA" id="ARBA00022692"/>
    </source>
</evidence>
<dbReference type="PROSITE" id="PS00497">
    <property type="entry name" value="TYROSINASE_1"/>
    <property type="match status" value="1"/>
</dbReference>
<evidence type="ECO:0000256" key="12">
    <source>
        <dbReference type="ARBA" id="ARBA00022989"/>
    </source>
</evidence>
<dbReference type="InterPro" id="IPR032413">
    <property type="entry name" value="Arm_3"/>
</dbReference>
<keyword evidence="26" id="KW-1185">Reference proteome</keyword>
<keyword evidence="9 23" id="KW-0732">Signal</keyword>
<dbReference type="SUPFAM" id="SSF48371">
    <property type="entry name" value="ARM repeat"/>
    <property type="match status" value="1"/>
</dbReference>
<feature type="repeat" description="ARM" evidence="21">
    <location>
        <begin position="789"/>
        <end position="831"/>
    </location>
</feature>
<dbReference type="SUPFAM" id="SSF48056">
    <property type="entry name" value="Di-copper centre-containing domain"/>
    <property type="match status" value="1"/>
</dbReference>
<keyword evidence="14" id="KW-0186">Copper</keyword>
<feature type="signal peptide" evidence="23">
    <location>
        <begin position="1"/>
        <end position="18"/>
    </location>
</feature>
<evidence type="ECO:0000256" key="8">
    <source>
        <dbReference type="ARBA" id="ARBA00022723"/>
    </source>
</evidence>
<dbReference type="GO" id="GO:0004503">
    <property type="term" value="F:tyrosinase activity"/>
    <property type="evidence" value="ECO:0007669"/>
    <property type="project" value="UniProtKB-EC"/>
</dbReference>
<dbReference type="GO" id="GO:0006606">
    <property type="term" value="P:protein import into nucleus"/>
    <property type="evidence" value="ECO:0007669"/>
    <property type="project" value="InterPro"/>
</dbReference>
<keyword evidence="15" id="KW-0503">Monooxygenase</keyword>
<proteinExistence type="inferred from homology"/>
<dbReference type="Proteomes" id="UP001221898">
    <property type="component" value="Unassembled WGS sequence"/>
</dbReference>